<keyword evidence="12" id="KW-0675">Receptor</keyword>
<evidence type="ECO:0000256" key="7">
    <source>
        <dbReference type="ARBA" id="ARBA00023065"/>
    </source>
</evidence>
<evidence type="ECO:0000256" key="1">
    <source>
        <dbReference type="ARBA" id="ARBA00004571"/>
    </source>
</evidence>
<evidence type="ECO:0000256" key="6">
    <source>
        <dbReference type="ARBA" id="ARBA00023004"/>
    </source>
</evidence>
<keyword evidence="7" id="KW-0406">Ion transport</keyword>
<keyword evidence="8" id="KW-0798">TonB box</keyword>
<name>A0A7G9TDJ6_PSEMX</name>
<dbReference type="InterPro" id="IPR036942">
    <property type="entry name" value="Beta-barrel_TonB_sf"/>
</dbReference>
<keyword evidence="3" id="KW-1134">Transmembrane beta strand</keyword>
<dbReference type="Gene3D" id="2.40.170.20">
    <property type="entry name" value="TonB-dependent receptor, beta-barrel domain"/>
    <property type="match status" value="1"/>
</dbReference>
<organism evidence="12 13">
    <name type="scientific">Pseudoxanthomonas mexicana</name>
    <dbReference type="NCBI Taxonomy" id="128785"/>
    <lineage>
        <taxon>Bacteria</taxon>
        <taxon>Pseudomonadati</taxon>
        <taxon>Pseudomonadota</taxon>
        <taxon>Gammaproteobacteria</taxon>
        <taxon>Lysobacterales</taxon>
        <taxon>Lysobacteraceae</taxon>
        <taxon>Pseudoxanthomonas</taxon>
    </lineage>
</organism>
<keyword evidence="4" id="KW-0410">Iron transport</keyword>
<dbReference type="GO" id="GO:0006826">
    <property type="term" value="P:iron ion transport"/>
    <property type="evidence" value="ECO:0007669"/>
    <property type="project" value="UniProtKB-KW"/>
</dbReference>
<dbReference type="Proteomes" id="UP000515838">
    <property type="component" value="Chromosome"/>
</dbReference>
<proteinExistence type="predicted"/>
<sequence>MEMPLERHLAVAPRVQFLRISMAGVHRVRDQPRRQRIADAGHAADARINPFRLACLQCLVERIVGQAGGDHHDRVALERRRRTAPCVLQRERGSRIAGDQVRYALHDAQLGHPPLDVAVVQGVRAPRGDGVVRGKVRDLATAQAQRLGDHAGGVEVVVVVDHHATLGPAPVHQVVRGEHPRVVGDAQPVAAPESVTPQVAARGDDDVLGAEVEHTRPFGQPRQARLARDPPAQFTTLPPYLSDYLTNYEFGWKTTWLDNRLSFNGSVFRQDWEDFQFSILGANGLTEIKNANQARINGAEFSLAFAATYNLQLTAGAAFYDAELTENYCGFTDDDGNPVTECADPEAPEGTQLPVTPKMKGNLTARYTFDVAGGEAFLQGAVVHVGDRKSDLRLAEREILGDLDAYTTVDVSAGYRRNDWKVDVYVNNLFDERGELNRFTQCAESVCGAAGVVPEYPNGQVYTVVTQPRTIGVRFSQEF</sequence>
<evidence type="ECO:0000256" key="10">
    <source>
        <dbReference type="ARBA" id="ARBA00023237"/>
    </source>
</evidence>
<evidence type="ECO:0000259" key="11">
    <source>
        <dbReference type="Pfam" id="PF00593"/>
    </source>
</evidence>
<protein>
    <submittedName>
        <fullName evidence="12">TonB-dependent receptor</fullName>
    </submittedName>
</protein>
<gene>
    <name evidence="12" type="ORF">IAE60_01645</name>
</gene>
<evidence type="ECO:0000256" key="2">
    <source>
        <dbReference type="ARBA" id="ARBA00022448"/>
    </source>
</evidence>
<keyword evidence="10" id="KW-0998">Cell outer membrane</keyword>
<dbReference type="PANTHER" id="PTHR32552">
    <property type="entry name" value="FERRICHROME IRON RECEPTOR-RELATED"/>
    <property type="match status" value="1"/>
</dbReference>
<evidence type="ECO:0000313" key="13">
    <source>
        <dbReference type="Proteomes" id="UP000515838"/>
    </source>
</evidence>
<evidence type="ECO:0000256" key="3">
    <source>
        <dbReference type="ARBA" id="ARBA00022452"/>
    </source>
</evidence>
<evidence type="ECO:0000256" key="9">
    <source>
        <dbReference type="ARBA" id="ARBA00023136"/>
    </source>
</evidence>
<evidence type="ECO:0000313" key="12">
    <source>
        <dbReference type="EMBL" id="QNN78171.1"/>
    </source>
</evidence>
<evidence type="ECO:0000256" key="8">
    <source>
        <dbReference type="ARBA" id="ARBA00023077"/>
    </source>
</evidence>
<dbReference type="AlphaFoldDB" id="A0A7G9TDJ6"/>
<keyword evidence="6" id="KW-0408">Iron</keyword>
<comment type="subcellular location">
    <subcellularLocation>
        <location evidence="1">Cell outer membrane</location>
        <topology evidence="1">Multi-pass membrane protein</topology>
    </subcellularLocation>
</comment>
<dbReference type="InterPro" id="IPR039426">
    <property type="entry name" value="TonB-dep_rcpt-like"/>
</dbReference>
<dbReference type="SUPFAM" id="SSF56935">
    <property type="entry name" value="Porins"/>
    <property type="match status" value="1"/>
</dbReference>
<dbReference type="Pfam" id="PF00593">
    <property type="entry name" value="TonB_dep_Rec_b-barrel"/>
    <property type="match status" value="1"/>
</dbReference>
<dbReference type="InterPro" id="IPR000531">
    <property type="entry name" value="Beta-barrel_TonB"/>
</dbReference>
<evidence type="ECO:0000256" key="4">
    <source>
        <dbReference type="ARBA" id="ARBA00022496"/>
    </source>
</evidence>
<keyword evidence="2" id="KW-0813">Transport</keyword>
<reference evidence="12 13" key="1">
    <citation type="submission" date="2020-08" db="EMBL/GenBank/DDBJ databases">
        <title>Streptomycin Non-resistant strain, P. mexicana.</title>
        <authorList>
            <person name="Ganesh-Kumar S."/>
            <person name="Zhe T."/>
            <person name="Yu Z."/>
            <person name="Min Y."/>
        </authorList>
    </citation>
    <scope>NUCLEOTIDE SEQUENCE [LARGE SCALE GENOMIC DNA]</scope>
    <source>
        <strain evidence="12 13">GTZY2</strain>
    </source>
</reference>
<feature type="domain" description="TonB-dependent receptor-like beta-barrel" evidence="11">
    <location>
        <begin position="246"/>
        <end position="429"/>
    </location>
</feature>
<dbReference type="PANTHER" id="PTHR32552:SF81">
    <property type="entry name" value="TONB-DEPENDENT OUTER MEMBRANE RECEPTOR"/>
    <property type="match status" value="1"/>
</dbReference>
<evidence type="ECO:0000256" key="5">
    <source>
        <dbReference type="ARBA" id="ARBA00022692"/>
    </source>
</evidence>
<accession>A0A7G9TDJ6</accession>
<keyword evidence="9" id="KW-0472">Membrane</keyword>
<dbReference type="EMBL" id="CP060731">
    <property type="protein sequence ID" value="QNN78171.1"/>
    <property type="molecule type" value="Genomic_DNA"/>
</dbReference>
<keyword evidence="5" id="KW-0812">Transmembrane</keyword>
<dbReference type="GO" id="GO:0009279">
    <property type="term" value="C:cell outer membrane"/>
    <property type="evidence" value="ECO:0007669"/>
    <property type="project" value="UniProtKB-SubCell"/>
</dbReference>